<evidence type="ECO:0000256" key="11">
    <source>
        <dbReference type="HAMAP-Rule" id="MF_00121"/>
    </source>
</evidence>
<dbReference type="PROSITE" id="PS01234">
    <property type="entry name" value="GATB"/>
    <property type="match status" value="1"/>
</dbReference>
<dbReference type="HAMAP" id="MF_00121">
    <property type="entry name" value="GatB"/>
    <property type="match status" value="1"/>
</dbReference>
<name>A0A126QPY1_9BACT</name>
<dbReference type="Pfam" id="PF02934">
    <property type="entry name" value="GatB_N"/>
    <property type="match status" value="1"/>
</dbReference>
<dbReference type="GO" id="GO:0050567">
    <property type="term" value="F:glutaminyl-tRNA synthase (glutamine-hydrolyzing) activity"/>
    <property type="evidence" value="ECO:0007669"/>
    <property type="project" value="UniProtKB-UniRule"/>
</dbReference>
<dbReference type="Gene3D" id="1.10.10.410">
    <property type="match status" value="1"/>
</dbReference>
<comment type="subunit">
    <text evidence="2 11">Heterotrimer of A, B and C subunits.</text>
</comment>
<dbReference type="GO" id="GO:0005524">
    <property type="term" value="F:ATP binding"/>
    <property type="evidence" value="ECO:0007669"/>
    <property type="project" value="UniProtKB-KW"/>
</dbReference>
<dbReference type="OrthoDB" id="9804078at2"/>
<dbReference type="Proteomes" id="UP000295506">
    <property type="component" value="Unassembled WGS sequence"/>
</dbReference>
<dbReference type="NCBIfam" id="NF004015">
    <property type="entry name" value="PRK05477.1-5"/>
    <property type="match status" value="1"/>
</dbReference>
<dbReference type="Gene3D" id="1.10.150.380">
    <property type="entry name" value="GatB domain, N-terminal subdomain"/>
    <property type="match status" value="1"/>
</dbReference>
<dbReference type="PANTHER" id="PTHR11659">
    <property type="entry name" value="GLUTAMYL-TRNA GLN AMIDOTRANSFERASE SUBUNIT B MITOCHONDRIAL AND PROKARYOTIC PET112-RELATED"/>
    <property type="match status" value="1"/>
</dbReference>
<dbReference type="KEGG" id="dej:AWY79_13990"/>
<dbReference type="NCBIfam" id="NF004012">
    <property type="entry name" value="PRK05477.1-2"/>
    <property type="match status" value="1"/>
</dbReference>
<protein>
    <recommendedName>
        <fullName evidence="3 11">Aspartyl/glutamyl-tRNA(Asn/Gln) amidotransferase subunit B</fullName>
        <shortName evidence="11">Asp/Glu-ADT subunit B</shortName>
        <ecNumber evidence="11">6.3.5.-</ecNumber>
    </recommendedName>
</protein>
<reference evidence="13 15" key="1">
    <citation type="journal article" date="2016" name="Front. Microbiol.">
        <title>Genome Sequence of the Piezophilic, Mesophilic Sulfate-Reducing Bacterium Desulfovibrio indicus J2T.</title>
        <authorList>
            <person name="Cao J."/>
            <person name="Maignien L."/>
            <person name="Shao Z."/>
            <person name="Alain K."/>
            <person name="Jebbar M."/>
        </authorList>
    </citation>
    <scope>NUCLEOTIDE SEQUENCE [LARGE SCALE GENOMIC DNA]</scope>
    <source>
        <strain evidence="13 15">J2</strain>
    </source>
</reference>
<dbReference type="InterPro" id="IPR006075">
    <property type="entry name" value="Asn/Gln-tRNA_Trfase_suB/E_cat"/>
</dbReference>
<dbReference type="SUPFAM" id="SSF55931">
    <property type="entry name" value="Glutamine synthetase/guanido kinase"/>
    <property type="match status" value="1"/>
</dbReference>
<dbReference type="InterPro" id="IPR014746">
    <property type="entry name" value="Gln_synth/guanido_kin_cat_dom"/>
</dbReference>
<evidence type="ECO:0000256" key="4">
    <source>
        <dbReference type="ARBA" id="ARBA00022598"/>
    </source>
</evidence>
<dbReference type="EMBL" id="SOBK01000005">
    <property type="protein sequence ID" value="TDT88744.1"/>
    <property type="molecule type" value="Genomic_DNA"/>
</dbReference>
<keyword evidence="7 11" id="KW-0648">Protein biosynthesis</keyword>
<dbReference type="SMART" id="SM00845">
    <property type="entry name" value="GatB_Yqey"/>
    <property type="match status" value="1"/>
</dbReference>
<dbReference type="InterPro" id="IPR042114">
    <property type="entry name" value="GatB_C_1"/>
</dbReference>
<evidence type="ECO:0000256" key="10">
    <source>
        <dbReference type="ARBA" id="ARBA00047913"/>
    </source>
</evidence>
<evidence type="ECO:0000313" key="13">
    <source>
        <dbReference type="EMBL" id="AMK12140.1"/>
    </source>
</evidence>
<comment type="catalytic activity">
    <reaction evidence="9 11">
        <text>L-aspartyl-tRNA(Asn) + L-glutamine + ATP + H2O = L-asparaginyl-tRNA(Asn) + L-glutamate + ADP + phosphate + 2 H(+)</text>
        <dbReference type="Rhea" id="RHEA:14513"/>
        <dbReference type="Rhea" id="RHEA-COMP:9674"/>
        <dbReference type="Rhea" id="RHEA-COMP:9677"/>
        <dbReference type="ChEBI" id="CHEBI:15377"/>
        <dbReference type="ChEBI" id="CHEBI:15378"/>
        <dbReference type="ChEBI" id="CHEBI:29985"/>
        <dbReference type="ChEBI" id="CHEBI:30616"/>
        <dbReference type="ChEBI" id="CHEBI:43474"/>
        <dbReference type="ChEBI" id="CHEBI:58359"/>
        <dbReference type="ChEBI" id="CHEBI:78515"/>
        <dbReference type="ChEBI" id="CHEBI:78516"/>
        <dbReference type="ChEBI" id="CHEBI:456216"/>
    </reaction>
</comment>
<evidence type="ECO:0000256" key="6">
    <source>
        <dbReference type="ARBA" id="ARBA00022840"/>
    </source>
</evidence>
<dbReference type="InterPro" id="IPR017958">
    <property type="entry name" value="Gln-tRNA_amidoTrfase_suB_CS"/>
</dbReference>
<reference evidence="14 16" key="2">
    <citation type="submission" date="2019-03" db="EMBL/GenBank/DDBJ databases">
        <title>Genomic Encyclopedia of Type Strains, Phase IV (KMG-IV): sequencing the most valuable type-strain genomes for metagenomic binning, comparative biology and taxonomic classification.</title>
        <authorList>
            <person name="Goeker M."/>
        </authorList>
    </citation>
    <scope>NUCLEOTIDE SEQUENCE [LARGE SCALE GENOMIC DNA]</scope>
    <source>
        <strain evidence="14 16">DSM 101483</strain>
    </source>
</reference>
<feature type="domain" description="Asn/Gln amidotransferase" evidence="12">
    <location>
        <begin position="328"/>
        <end position="476"/>
    </location>
</feature>
<evidence type="ECO:0000256" key="5">
    <source>
        <dbReference type="ARBA" id="ARBA00022741"/>
    </source>
</evidence>
<dbReference type="NCBIfam" id="NF004014">
    <property type="entry name" value="PRK05477.1-4"/>
    <property type="match status" value="1"/>
</dbReference>
<dbReference type="EC" id="6.3.5.-" evidence="11"/>
<sequence length="477" mass="52701">MSRYETVIGLEVHAQLKTESKIFCSCSTKFGNEPNENVCAVCSGMPGVLPVLNEKVAEYAAKMGLATDCVVNLKSVFARKNYFYPDLPKGYQISQFELPICEHGHVDIEVDGVKKRVGLTRIHMEEDAGKNIHSAADNASFVDLNRTGVPLIEIVSEPDMRSAEEAVAYLKELRNVLLYLGICDGNMEEGSFRCDANVSVRPEGQAEFGTRAEIKNLNSFKHIQKAIEYEVGRQIDLVEDGEQVVQETRLYNVDKGTTHSMRSKEEAHDYRYFPDPDLVPLVLDQAWIDAWRAELPELPAAKRQRFMAEYGLADYDAALISAELAVAEYFEAAVKAYAGEPKKVTNWVVGDLLPFCNESGTAPCEVRLSPEKLAGLLKLVDDGTISVKIGKDIFRDLCASGDDPAEYVKAKGLVQMSDSSELEAMVDKVIADNPSEVEAYKGGKTKLMGFFMGQVMRLSKGQANPGVVTKIIQEKLS</sequence>
<evidence type="ECO:0000256" key="2">
    <source>
        <dbReference type="ARBA" id="ARBA00011123"/>
    </source>
</evidence>
<evidence type="ECO:0000313" key="15">
    <source>
        <dbReference type="Proteomes" id="UP000055611"/>
    </source>
</evidence>
<comment type="catalytic activity">
    <reaction evidence="10 11">
        <text>L-glutamyl-tRNA(Gln) + L-glutamine + ATP + H2O = L-glutaminyl-tRNA(Gln) + L-glutamate + ADP + phosphate + H(+)</text>
        <dbReference type="Rhea" id="RHEA:17521"/>
        <dbReference type="Rhea" id="RHEA-COMP:9681"/>
        <dbReference type="Rhea" id="RHEA-COMP:9684"/>
        <dbReference type="ChEBI" id="CHEBI:15377"/>
        <dbReference type="ChEBI" id="CHEBI:15378"/>
        <dbReference type="ChEBI" id="CHEBI:29985"/>
        <dbReference type="ChEBI" id="CHEBI:30616"/>
        <dbReference type="ChEBI" id="CHEBI:43474"/>
        <dbReference type="ChEBI" id="CHEBI:58359"/>
        <dbReference type="ChEBI" id="CHEBI:78520"/>
        <dbReference type="ChEBI" id="CHEBI:78521"/>
        <dbReference type="ChEBI" id="CHEBI:456216"/>
    </reaction>
</comment>
<dbReference type="InterPro" id="IPR004413">
    <property type="entry name" value="GatB"/>
</dbReference>
<dbReference type="Pfam" id="PF02637">
    <property type="entry name" value="GatB_Yqey"/>
    <property type="match status" value="1"/>
</dbReference>
<dbReference type="FunFam" id="1.10.10.410:FF:000001">
    <property type="entry name" value="Aspartyl/glutamyl-tRNA(Asn/Gln) amidotransferase subunit B"/>
    <property type="match status" value="1"/>
</dbReference>
<accession>A0A126QPY1</accession>
<evidence type="ECO:0000259" key="12">
    <source>
        <dbReference type="SMART" id="SM00845"/>
    </source>
</evidence>
<organism evidence="14 16">
    <name type="scientific">Pseudodesulfovibrio indicus</name>
    <dbReference type="NCBI Taxonomy" id="1716143"/>
    <lineage>
        <taxon>Bacteria</taxon>
        <taxon>Pseudomonadati</taxon>
        <taxon>Thermodesulfobacteriota</taxon>
        <taxon>Desulfovibrionia</taxon>
        <taxon>Desulfovibrionales</taxon>
        <taxon>Desulfovibrionaceae</taxon>
    </lineage>
</organism>
<dbReference type="InterPro" id="IPR018027">
    <property type="entry name" value="Asn/Gln_amidotransferase"/>
</dbReference>
<evidence type="ECO:0000256" key="8">
    <source>
        <dbReference type="ARBA" id="ARBA00024799"/>
    </source>
</evidence>
<dbReference type="GO" id="GO:0006412">
    <property type="term" value="P:translation"/>
    <property type="evidence" value="ECO:0007669"/>
    <property type="project" value="UniProtKB-UniRule"/>
</dbReference>
<dbReference type="InterPro" id="IPR023168">
    <property type="entry name" value="GatB_Yqey_C_2"/>
</dbReference>
<keyword evidence="15" id="KW-1185">Reference proteome</keyword>
<dbReference type="InterPro" id="IPR003789">
    <property type="entry name" value="Asn/Gln_tRNA_amidoTrase-B-like"/>
</dbReference>
<dbReference type="Proteomes" id="UP000055611">
    <property type="component" value="Chromosome"/>
</dbReference>
<keyword evidence="6 11" id="KW-0067">ATP-binding</keyword>
<evidence type="ECO:0000313" key="16">
    <source>
        <dbReference type="Proteomes" id="UP000295506"/>
    </source>
</evidence>
<dbReference type="NCBIfam" id="TIGR00133">
    <property type="entry name" value="gatB"/>
    <property type="match status" value="1"/>
</dbReference>
<comment type="similarity">
    <text evidence="1 11">Belongs to the GatB/GatE family. GatB subfamily.</text>
</comment>
<evidence type="ECO:0000313" key="14">
    <source>
        <dbReference type="EMBL" id="TDT88744.1"/>
    </source>
</evidence>
<gene>
    <name evidence="11" type="primary">gatB</name>
    <name evidence="13" type="ORF">AWY79_13990</name>
    <name evidence="14" type="ORF">EDC59_105147</name>
</gene>
<evidence type="ECO:0000256" key="7">
    <source>
        <dbReference type="ARBA" id="ARBA00022917"/>
    </source>
</evidence>
<evidence type="ECO:0000256" key="3">
    <source>
        <dbReference type="ARBA" id="ARBA00016923"/>
    </source>
</evidence>
<keyword evidence="4 11" id="KW-0436">Ligase</keyword>
<comment type="function">
    <text evidence="8 11">Allows the formation of correctly charged Asn-tRNA(Asn) or Gln-tRNA(Gln) through the transamidation of misacylated Asp-tRNA(Asn) or Glu-tRNA(Gln) in organisms which lack either or both of asparaginyl-tRNA or glutaminyl-tRNA synthetases. The reaction takes place in the presence of glutamine and ATP through an activated phospho-Asp-tRNA(Asn) or phospho-Glu-tRNA(Gln).</text>
</comment>
<dbReference type="RefSeq" id="WP_066805201.1">
    <property type="nucleotide sequence ID" value="NZ_CP014206.1"/>
</dbReference>
<dbReference type="SUPFAM" id="SSF89095">
    <property type="entry name" value="GatB/YqeY motif"/>
    <property type="match status" value="1"/>
</dbReference>
<dbReference type="AlphaFoldDB" id="A0A126QPY1"/>
<evidence type="ECO:0000256" key="1">
    <source>
        <dbReference type="ARBA" id="ARBA00005306"/>
    </source>
</evidence>
<proteinExistence type="inferred from homology"/>
<evidence type="ECO:0000256" key="9">
    <source>
        <dbReference type="ARBA" id="ARBA00047380"/>
    </source>
</evidence>
<dbReference type="GO" id="GO:0070681">
    <property type="term" value="P:glutaminyl-tRNAGln biosynthesis via transamidation"/>
    <property type="evidence" value="ECO:0007669"/>
    <property type="project" value="TreeGrafter"/>
</dbReference>
<dbReference type="PANTHER" id="PTHR11659:SF0">
    <property type="entry name" value="GLUTAMYL-TRNA(GLN) AMIDOTRANSFERASE SUBUNIT B, MITOCHONDRIAL"/>
    <property type="match status" value="1"/>
</dbReference>
<dbReference type="EMBL" id="CP014206">
    <property type="protein sequence ID" value="AMK12140.1"/>
    <property type="molecule type" value="Genomic_DNA"/>
</dbReference>
<dbReference type="InterPro" id="IPR017959">
    <property type="entry name" value="Asn/Gln-tRNA_amidoTrfase_suB/E"/>
</dbReference>
<keyword evidence="5 11" id="KW-0547">Nucleotide-binding</keyword>